<feature type="non-terminal residue" evidence="1">
    <location>
        <position position="48"/>
    </location>
</feature>
<evidence type="ECO:0000313" key="1">
    <source>
        <dbReference type="EMBL" id="CAA9580402.1"/>
    </source>
</evidence>
<dbReference type="AlphaFoldDB" id="A0A6J4VN38"/>
<reference evidence="1" key="1">
    <citation type="submission" date="2020-02" db="EMBL/GenBank/DDBJ databases">
        <authorList>
            <person name="Meier V. D."/>
        </authorList>
    </citation>
    <scope>NUCLEOTIDE SEQUENCE</scope>
    <source>
        <strain evidence="1">AVDCRST_MAG59</strain>
    </source>
</reference>
<organism evidence="1">
    <name type="scientific">uncultured Thermomicrobiales bacterium</name>
    <dbReference type="NCBI Taxonomy" id="1645740"/>
    <lineage>
        <taxon>Bacteria</taxon>
        <taxon>Pseudomonadati</taxon>
        <taxon>Thermomicrobiota</taxon>
        <taxon>Thermomicrobia</taxon>
        <taxon>Thermomicrobiales</taxon>
        <taxon>environmental samples</taxon>
    </lineage>
</organism>
<name>A0A6J4VN38_9BACT</name>
<dbReference type="EMBL" id="CADCWF010000340">
    <property type="protein sequence ID" value="CAA9580402.1"/>
    <property type="molecule type" value="Genomic_DNA"/>
</dbReference>
<proteinExistence type="predicted"/>
<gene>
    <name evidence="1" type="ORF">AVDCRST_MAG59-4665</name>
</gene>
<protein>
    <submittedName>
        <fullName evidence="1">Uncharacterized protein</fullName>
    </submittedName>
</protein>
<sequence length="48" mass="5472">GRARVFEPRREDEETRKRSRRATVLALAARPRDLLVVTSPRLLVSSAL</sequence>
<feature type="non-terminal residue" evidence="1">
    <location>
        <position position="1"/>
    </location>
</feature>
<accession>A0A6J4VN38</accession>